<proteinExistence type="predicted"/>
<comment type="caution">
    <text evidence="4">The sequence shown here is derived from an EMBL/GenBank/DDBJ whole genome shotgun (WGS) entry which is preliminary data.</text>
</comment>
<sequence length="305" mass="34705">MKNKYLFILSFISSFSLAQQTISFEASEGYSAGSINAQNGWEVTLNNDENPINNQTISTEKAFDGTQSLKISVDEAENFGWFPIYGAAKMFDRAYNFQHTIVDFDVFITELEGSTFEFGTFGVVDTDEFMPVSIYSFNYTGNLEVVNDEDYGYESTDFTWEPNRWYHLRSETNSNEIKFYIDGVLIKTIPNFAQTNITGVNFVHDNFGGSAYIDNIKINDQILAVNDVTKANIKLYPNPVKDILKVNLSDNENINEINIYNVAGQKLKTISKQTEINVESLPKGVYMIDIKTDKNKTYNSKFIKQ</sequence>
<name>A0A3D9D0W1_9FLAO</name>
<feature type="chain" id="PRO_5017814910" description="Secretion system C-terminal sorting domain-containing protein" evidence="2">
    <location>
        <begin position="19"/>
        <end position="305"/>
    </location>
</feature>
<organism evidence="4 5">
    <name type="scientific">Epilithonimonas hispanica</name>
    <dbReference type="NCBI Taxonomy" id="358687"/>
    <lineage>
        <taxon>Bacteria</taxon>
        <taxon>Pseudomonadati</taxon>
        <taxon>Bacteroidota</taxon>
        <taxon>Flavobacteriia</taxon>
        <taxon>Flavobacteriales</taxon>
        <taxon>Weeksellaceae</taxon>
        <taxon>Chryseobacterium group</taxon>
        <taxon>Epilithonimonas</taxon>
    </lineage>
</organism>
<accession>A0A3D9D0W1</accession>
<keyword evidence="5" id="KW-1185">Reference proteome</keyword>
<dbReference type="Gene3D" id="2.60.120.200">
    <property type="match status" value="1"/>
</dbReference>
<dbReference type="SUPFAM" id="SSF49899">
    <property type="entry name" value="Concanavalin A-like lectins/glucanases"/>
    <property type="match status" value="1"/>
</dbReference>
<evidence type="ECO:0000313" key="4">
    <source>
        <dbReference type="EMBL" id="REC71541.1"/>
    </source>
</evidence>
<dbReference type="OrthoDB" id="1467680at2"/>
<protein>
    <recommendedName>
        <fullName evidence="3">Secretion system C-terminal sorting domain-containing protein</fullName>
    </recommendedName>
</protein>
<dbReference type="InterPro" id="IPR026444">
    <property type="entry name" value="Secre_tail"/>
</dbReference>
<reference evidence="4 5" key="1">
    <citation type="journal article" date="2006" name="Int. J. Syst. Evol. Microbiol.">
        <title>Chryseobacterium hispanicum sp. nov., isolated from the drinking water distribution system of Sevilla, Spain.</title>
        <authorList>
            <person name="Gallego V."/>
            <person name="Garcia M.T."/>
            <person name="Ventosa A."/>
        </authorList>
    </citation>
    <scope>NUCLEOTIDE SEQUENCE [LARGE SCALE GENOMIC DNA]</scope>
    <source>
        <strain evidence="4 5">KCTC 22104</strain>
    </source>
</reference>
<evidence type="ECO:0000313" key="5">
    <source>
        <dbReference type="Proteomes" id="UP000256326"/>
    </source>
</evidence>
<dbReference type="RefSeq" id="WP_116033677.1">
    <property type="nucleotide sequence ID" value="NZ_JBHLVV010000060.1"/>
</dbReference>
<dbReference type="Pfam" id="PF18962">
    <property type="entry name" value="Por_Secre_tail"/>
    <property type="match status" value="1"/>
</dbReference>
<feature type="signal peptide" evidence="2">
    <location>
        <begin position="1"/>
        <end position="18"/>
    </location>
</feature>
<evidence type="ECO:0000256" key="2">
    <source>
        <dbReference type="SAM" id="SignalP"/>
    </source>
</evidence>
<feature type="domain" description="Secretion system C-terminal sorting" evidence="3">
    <location>
        <begin position="235"/>
        <end position="303"/>
    </location>
</feature>
<evidence type="ECO:0000256" key="1">
    <source>
        <dbReference type="ARBA" id="ARBA00022729"/>
    </source>
</evidence>
<dbReference type="EMBL" id="QNUG01000009">
    <property type="protein sequence ID" value="REC71541.1"/>
    <property type="molecule type" value="Genomic_DNA"/>
</dbReference>
<keyword evidence="1 2" id="KW-0732">Signal</keyword>
<dbReference type="Proteomes" id="UP000256326">
    <property type="component" value="Unassembled WGS sequence"/>
</dbReference>
<dbReference type="AlphaFoldDB" id="A0A3D9D0W1"/>
<dbReference type="GO" id="GO:0005975">
    <property type="term" value="P:carbohydrate metabolic process"/>
    <property type="evidence" value="ECO:0007669"/>
    <property type="project" value="UniProtKB-ARBA"/>
</dbReference>
<gene>
    <name evidence="4" type="ORF">DRF58_05455</name>
</gene>
<evidence type="ECO:0000259" key="3">
    <source>
        <dbReference type="Pfam" id="PF18962"/>
    </source>
</evidence>
<dbReference type="NCBIfam" id="TIGR04183">
    <property type="entry name" value="Por_Secre_tail"/>
    <property type="match status" value="1"/>
</dbReference>
<dbReference type="GO" id="GO:0004553">
    <property type="term" value="F:hydrolase activity, hydrolyzing O-glycosyl compounds"/>
    <property type="evidence" value="ECO:0007669"/>
    <property type="project" value="UniProtKB-ARBA"/>
</dbReference>
<dbReference type="InterPro" id="IPR013320">
    <property type="entry name" value="ConA-like_dom_sf"/>
</dbReference>